<dbReference type="SUPFAM" id="SSF57850">
    <property type="entry name" value="RING/U-box"/>
    <property type="match status" value="1"/>
</dbReference>
<reference evidence="12 13" key="1">
    <citation type="journal article" date="2023" name="Hortic Res">
        <title>Pangenome of water caltrop reveals structural variations and asymmetric subgenome divergence after allopolyploidization.</title>
        <authorList>
            <person name="Zhang X."/>
            <person name="Chen Y."/>
            <person name="Wang L."/>
            <person name="Yuan Y."/>
            <person name="Fang M."/>
            <person name="Shi L."/>
            <person name="Lu R."/>
            <person name="Comes H.P."/>
            <person name="Ma Y."/>
            <person name="Chen Y."/>
            <person name="Huang G."/>
            <person name="Zhou Y."/>
            <person name="Zheng Z."/>
            <person name="Qiu Y."/>
        </authorList>
    </citation>
    <scope>NUCLEOTIDE SEQUENCE [LARGE SCALE GENOMIC DNA]</scope>
    <source>
        <tissue evidence="12">Roots</tissue>
    </source>
</reference>
<keyword evidence="4" id="KW-0479">Metal-binding</keyword>
<dbReference type="SMART" id="SM00184">
    <property type="entry name" value="RING"/>
    <property type="match status" value="1"/>
</dbReference>
<dbReference type="EC" id="2.3.2.27" evidence="2"/>
<feature type="compositionally biased region" description="Acidic residues" evidence="9">
    <location>
        <begin position="243"/>
        <end position="260"/>
    </location>
</feature>
<feature type="region of interest" description="Disordered" evidence="9">
    <location>
        <begin position="176"/>
        <end position="201"/>
    </location>
</feature>
<dbReference type="PANTHER" id="PTHR15710">
    <property type="entry name" value="E3 UBIQUITIN-PROTEIN LIGASE PRAJA"/>
    <property type="match status" value="1"/>
</dbReference>
<dbReference type="Gene3D" id="3.30.40.10">
    <property type="entry name" value="Zinc/RING finger domain, C3HC4 (zinc finger)"/>
    <property type="match status" value="1"/>
</dbReference>
<sequence length="558" mass="62991">MENNLQTPEEPTRFSMNVHALTDSFSIIGDSIEPTMCALCCGILSPDNSMDSDLCGDCKFLCYEDLENPYYRRISRRREISRRTSRYSSSESTEDLFSQQFSQMISLVRQNHAASFEHEEQYIVGETSARLSRLNSFLSTSSESIRWHHTLSDSESDGFSNMDSLYGESESNLSFSQYPTFHGGSDGVSPSTSGGDSADEQDFLGTDVLAQPDGESDFDTDTDIDPMHAGVIQWELDNHEEYEREGEDVEGEWEETDAEENAVGSHESGGHLDISPSSGQIGRSGLILLHDFEGVIRLRFRGRTQENDHIISTNWIESYYGNPGDYLDARGFDELLEHLAENDSSRRGPPPASISCLNSLPLIVINKEHVKHDSITCAICKDTLTVGSKANQLPCSHLYHPSCIFPWLNSRNSCPLCRYELPTDDQDYEESKQSNIRRMLDAEGNRLQRMVEESYYNEAEATEEHVLIPSDAEVPAADSSINGIQGGRHRRRWFYIAATPILGLVGMALVLWLGNPLSQRRQTANHLDIFEMGQPQVNLFICSPTPRENRSRRWWPFF</sequence>
<dbReference type="GO" id="GO:0005737">
    <property type="term" value="C:cytoplasm"/>
    <property type="evidence" value="ECO:0007669"/>
    <property type="project" value="TreeGrafter"/>
</dbReference>
<dbReference type="PROSITE" id="PS50089">
    <property type="entry name" value="ZF_RING_2"/>
    <property type="match status" value="1"/>
</dbReference>
<evidence type="ECO:0000256" key="8">
    <source>
        <dbReference type="PROSITE-ProRule" id="PRU00175"/>
    </source>
</evidence>
<dbReference type="Pfam" id="PF13639">
    <property type="entry name" value="zf-RING_2"/>
    <property type="match status" value="1"/>
</dbReference>
<evidence type="ECO:0000256" key="7">
    <source>
        <dbReference type="ARBA" id="ARBA00022833"/>
    </source>
</evidence>
<organism evidence="12 13">
    <name type="scientific">Trapa incisa</name>
    <dbReference type="NCBI Taxonomy" id="236973"/>
    <lineage>
        <taxon>Eukaryota</taxon>
        <taxon>Viridiplantae</taxon>
        <taxon>Streptophyta</taxon>
        <taxon>Embryophyta</taxon>
        <taxon>Tracheophyta</taxon>
        <taxon>Spermatophyta</taxon>
        <taxon>Magnoliopsida</taxon>
        <taxon>eudicotyledons</taxon>
        <taxon>Gunneridae</taxon>
        <taxon>Pentapetalae</taxon>
        <taxon>rosids</taxon>
        <taxon>malvids</taxon>
        <taxon>Myrtales</taxon>
        <taxon>Lythraceae</taxon>
        <taxon>Trapa</taxon>
    </lineage>
</organism>
<keyword evidence="6" id="KW-0833">Ubl conjugation pathway</keyword>
<evidence type="ECO:0000259" key="11">
    <source>
        <dbReference type="PROSITE" id="PS50089"/>
    </source>
</evidence>
<keyword evidence="10" id="KW-1133">Transmembrane helix</keyword>
<keyword evidence="7" id="KW-0862">Zinc</keyword>
<dbReference type="PANTHER" id="PTHR15710:SF242">
    <property type="entry name" value="OS06G0633500 PROTEIN"/>
    <property type="match status" value="1"/>
</dbReference>
<evidence type="ECO:0000256" key="9">
    <source>
        <dbReference type="SAM" id="MobiDB-lite"/>
    </source>
</evidence>
<proteinExistence type="predicted"/>
<dbReference type="InterPro" id="IPR001841">
    <property type="entry name" value="Znf_RING"/>
</dbReference>
<dbReference type="InterPro" id="IPR013083">
    <property type="entry name" value="Znf_RING/FYVE/PHD"/>
</dbReference>
<dbReference type="GO" id="GO:0061630">
    <property type="term" value="F:ubiquitin protein ligase activity"/>
    <property type="evidence" value="ECO:0007669"/>
    <property type="project" value="UniProtKB-EC"/>
</dbReference>
<evidence type="ECO:0000313" key="13">
    <source>
        <dbReference type="Proteomes" id="UP001345219"/>
    </source>
</evidence>
<accession>A0AAN7GTL4</accession>
<evidence type="ECO:0000313" key="12">
    <source>
        <dbReference type="EMBL" id="KAK4742527.1"/>
    </source>
</evidence>
<evidence type="ECO:0000256" key="4">
    <source>
        <dbReference type="ARBA" id="ARBA00022723"/>
    </source>
</evidence>
<feature type="transmembrane region" description="Helical" evidence="10">
    <location>
        <begin position="493"/>
        <end position="513"/>
    </location>
</feature>
<evidence type="ECO:0000256" key="3">
    <source>
        <dbReference type="ARBA" id="ARBA00022679"/>
    </source>
</evidence>
<evidence type="ECO:0000256" key="2">
    <source>
        <dbReference type="ARBA" id="ARBA00012483"/>
    </source>
</evidence>
<evidence type="ECO:0000256" key="6">
    <source>
        <dbReference type="ARBA" id="ARBA00022786"/>
    </source>
</evidence>
<keyword evidence="13" id="KW-1185">Reference proteome</keyword>
<dbReference type="GO" id="GO:0016567">
    <property type="term" value="P:protein ubiquitination"/>
    <property type="evidence" value="ECO:0007669"/>
    <property type="project" value="TreeGrafter"/>
</dbReference>
<feature type="domain" description="RING-type" evidence="11">
    <location>
        <begin position="377"/>
        <end position="418"/>
    </location>
</feature>
<dbReference type="Proteomes" id="UP001345219">
    <property type="component" value="Chromosome 1"/>
</dbReference>
<dbReference type="GO" id="GO:0008270">
    <property type="term" value="F:zinc ion binding"/>
    <property type="evidence" value="ECO:0007669"/>
    <property type="project" value="UniProtKB-KW"/>
</dbReference>
<evidence type="ECO:0000256" key="1">
    <source>
        <dbReference type="ARBA" id="ARBA00000900"/>
    </source>
</evidence>
<evidence type="ECO:0000256" key="5">
    <source>
        <dbReference type="ARBA" id="ARBA00022771"/>
    </source>
</evidence>
<evidence type="ECO:0000256" key="10">
    <source>
        <dbReference type="SAM" id="Phobius"/>
    </source>
</evidence>
<comment type="catalytic activity">
    <reaction evidence="1">
        <text>S-ubiquitinyl-[E2 ubiquitin-conjugating enzyme]-L-cysteine + [acceptor protein]-L-lysine = [E2 ubiquitin-conjugating enzyme]-L-cysteine + N(6)-ubiquitinyl-[acceptor protein]-L-lysine.</text>
        <dbReference type="EC" id="2.3.2.27"/>
    </reaction>
</comment>
<comment type="caution">
    <text evidence="12">The sequence shown here is derived from an EMBL/GenBank/DDBJ whole genome shotgun (WGS) entry which is preliminary data.</text>
</comment>
<protein>
    <recommendedName>
        <fullName evidence="2">RING-type E3 ubiquitin transferase</fullName>
        <ecNumber evidence="2">2.3.2.27</ecNumber>
    </recommendedName>
</protein>
<gene>
    <name evidence="12" type="ORF">SAY87_000528</name>
</gene>
<feature type="region of interest" description="Disordered" evidence="9">
    <location>
        <begin position="243"/>
        <end position="277"/>
    </location>
</feature>
<keyword evidence="5 8" id="KW-0863">Zinc-finger</keyword>
<name>A0AAN7GTL4_9MYRT</name>
<dbReference type="AlphaFoldDB" id="A0AAN7GTL4"/>
<keyword evidence="3" id="KW-0808">Transferase</keyword>
<dbReference type="FunFam" id="3.30.40.10:FF:000022">
    <property type="entry name" value="E3 ubiquitin-protein ligase RING1-like"/>
    <property type="match status" value="1"/>
</dbReference>
<keyword evidence="10" id="KW-0472">Membrane</keyword>
<keyword evidence="10" id="KW-0812">Transmembrane</keyword>
<dbReference type="EMBL" id="JAXIOK010000023">
    <property type="protein sequence ID" value="KAK4742527.1"/>
    <property type="molecule type" value="Genomic_DNA"/>
</dbReference>